<dbReference type="STRING" id="342668.A0A1B8GKB4"/>
<proteinExistence type="predicted"/>
<evidence type="ECO:0000256" key="1">
    <source>
        <dbReference type="SAM" id="MobiDB-lite"/>
    </source>
</evidence>
<feature type="chain" id="PRO_5008608677" evidence="3">
    <location>
        <begin position="28"/>
        <end position="479"/>
    </location>
</feature>
<sequence length="479" mass="51224">MMFSRNVTPMGLSFLLSLTVFASNTLAIPCYVDPEYIYESFTVSSQAELNKAVEGCTSIIGILIIGVNYTGPFSLPFITSISEGIRTEYDYTTGNITDSLTSVDAEHLTSIGYVSLTYSPKLAKISFPNLSNVTSGIELEGIGESASVDFPSLKVAPADLRLSGYIGTINFPILAEVGGTLHVANDNEHSVWNEVNYVHDYKRSYPQSSYPFLDVGFPALQNASSLEIKGNISSINLPQLSVITMDYGKEDMKHGVSISASTHPLNITLPNLSESSFISLSGEIGSFSFPKLLSTGSLKVDASAPLSVNITPLVTTDTLALSGNITGLSLSSLEHVGEVNINSKEVLDCSPAIAAWEGANHSIPDDKFKCTGQKAPPPKKTFPKAAIVAISIVIPLVIIITLVLLYIQKRKKAIWRRDAAPPPEYDIALEALPKYSPREDGGSVNQSPREDGGSVNGPGSVQGSESVASTQPLERRNGV</sequence>
<evidence type="ECO:0000256" key="2">
    <source>
        <dbReference type="SAM" id="Phobius"/>
    </source>
</evidence>
<dbReference type="AlphaFoldDB" id="A0A1B8GKB4"/>
<evidence type="ECO:0000256" key="3">
    <source>
        <dbReference type="SAM" id="SignalP"/>
    </source>
</evidence>
<keyword evidence="2" id="KW-1133">Transmembrane helix</keyword>
<gene>
    <name evidence="4" type="ORF">VE01_05792</name>
</gene>
<feature type="transmembrane region" description="Helical" evidence="2">
    <location>
        <begin position="385"/>
        <end position="407"/>
    </location>
</feature>
<keyword evidence="3" id="KW-0732">Signal</keyword>
<reference evidence="4 5" key="1">
    <citation type="submission" date="2016-03" db="EMBL/GenBank/DDBJ databases">
        <title>Comparative genomics of Pseudogymnoascus destructans, the fungus causing white-nose syndrome of bats.</title>
        <authorList>
            <person name="Palmer J.M."/>
            <person name="Drees K.P."/>
            <person name="Foster J.T."/>
            <person name="Lindner D.L."/>
        </authorList>
    </citation>
    <scope>NUCLEOTIDE SEQUENCE [LARGE SCALE GENOMIC DNA]</scope>
    <source>
        <strain evidence="4 5">UAMH 10579</strain>
    </source>
</reference>
<reference evidence="5" key="2">
    <citation type="journal article" date="2018" name="Nat. Commun.">
        <title>Extreme sensitivity to ultraviolet light in the fungal pathogen causing white-nose syndrome of bats.</title>
        <authorList>
            <person name="Palmer J.M."/>
            <person name="Drees K.P."/>
            <person name="Foster J.T."/>
            <person name="Lindner D.L."/>
        </authorList>
    </citation>
    <scope>NUCLEOTIDE SEQUENCE [LARGE SCALE GENOMIC DNA]</scope>
    <source>
        <strain evidence="5">UAMH 10579</strain>
    </source>
</reference>
<keyword evidence="2" id="KW-0812">Transmembrane</keyword>
<keyword evidence="2" id="KW-0472">Membrane</keyword>
<organism evidence="4 5">
    <name type="scientific">Pseudogymnoascus verrucosus</name>
    <dbReference type="NCBI Taxonomy" id="342668"/>
    <lineage>
        <taxon>Eukaryota</taxon>
        <taxon>Fungi</taxon>
        <taxon>Dikarya</taxon>
        <taxon>Ascomycota</taxon>
        <taxon>Pezizomycotina</taxon>
        <taxon>Leotiomycetes</taxon>
        <taxon>Thelebolales</taxon>
        <taxon>Thelebolaceae</taxon>
        <taxon>Pseudogymnoascus</taxon>
    </lineage>
</organism>
<protein>
    <submittedName>
        <fullName evidence="4">Uncharacterized protein</fullName>
    </submittedName>
</protein>
<name>A0A1B8GKB4_9PEZI</name>
<feature type="region of interest" description="Disordered" evidence="1">
    <location>
        <begin position="430"/>
        <end position="479"/>
    </location>
</feature>
<dbReference type="Proteomes" id="UP000091956">
    <property type="component" value="Unassembled WGS sequence"/>
</dbReference>
<dbReference type="EMBL" id="KV460229">
    <property type="protein sequence ID" value="OBT96285.1"/>
    <property type="molecule type" value="Genomic_DNA"/>
</dbReference>
<evidence type="ECO:0000313" key="5">
    <source>
        <dbReference type="Proteomes" id="UP000091956"/>
    </source>
</evidence>
<feature type="compositionally biased region" description="Polar residues" evidence="1">
    <location>
        <begin position="457"/>
        <end position="472"/>
    </location>
</feature>
<dbReference type="GeneID" id="28839178"/>
<dbReference type="RefSeq" id="XP_018130018.1">
    <property type="nucleotide sequence ID" value="XM_018275251.2"/>
</dbReference>
<feature type="signal peptide" evidence="3">
    <location>
        <begin position="1"/>
        <end position="27"/>
    </location>
</feature>
<keyword evidence="5" id="KW-1185">Reference proteome</keyword>
<evidence type="ECO:0000313" key="4">
    <source>
        <dbReference type="EMBL" id="OBT96285.1"/>
    </source>
</evidence>
<accession>A0A1B8GKB4</accession>